<keyword evidence="7" id="KW-1185">Reference proteome</keyword>
<dbReference type="Gene3D" id="3.40.190.10">
    <property type="entry name" value="Periplasmic binding protein-like II"/>
    <property type="match status" value="2"/>
</dbReference>
<dbReference type="FunFam" id="1.10.10.10:FF:000001">
    <property type="entry name" value="LysR family transcriptional regulator"/>
    <property type="match status" value="1"/>
</dbReference>
<dbReference type="Pfam" id="PF03466">
    <property type="entry name" value="LysR_substrate"/>
    <property type="match status" value="1"/>
</dbReference>
<evidence type="ECO:0000256" key="3">
    <source>
        <dbReference type="ARBA" id="ARBA00023125"/>
    </source>
</evidence>
<organism evidence="6 7">
    <name type="scientific">Microbacterium caowuchunii</name>
    <dbReference type="NCBI Taxonomy" id="2614638"/>
    <lineage>
        <taxon>Bacteria</taxon>
        <taxon>Bacillati</taxon>
        <taxon>Actinomycetota</taxon>
        <taxon>Actinomycetes</taxon>
        <taxon>Micrococcales</taxon>
        <taxon>Microbacteriaceae</taxon>
        <taxon>Microbacterium</taxon>
    </lineage>
</organism>
<dbReference type="SUPFAM" id="SSF53850">
    <property type="entry name" value="Periplasmic binding protein-like II"/>
    <property type="match status" value="1"/>
</dbReference>
<evidence type="ECO:0000313" key="6">
    <source>
        <dbReference type="EMBL" id="KAA9135726.1"/>
    </source>
</evidence>
<dbReference type="Gene3D" id="1.10.10.10">
    <property type="entry name" value="Winged helix-like DNA-binding domain superfamily/Winged helix DNA-binding domain"/>
    <property type="match status" value="1"/>
</dbReference>
<dbReference type="RefSeq" id="WP_150891580.1">
    <property type="nucleotide sequence ID" value="NZ_VYUY01000003.1"/>
</dbReference>
<dbReference type="EMBL" id="VYUY01000003">
    <property type="protein sequence ID" value="KAA9135726.1"/>
    <property type="molecule type" value="Genomic_DNA"/>
</dbReference>
<dbReference type="PROSITE" id="PS50931">
    <property type="entry name" value="HTH_LYSR"/>
    <property type="match status" value="1"/>
</dbReference>
<keyword evidence="4" id="KW-0804">Transcription</keyword>
<evidence type="ECO:0000256" key="4">
    <source>
        <dbReference type="ARBA" id="ARBA00023163"/>
    </source>
</evidence>
<dbReference type="InterPro" id="IPR036390">
    <property type="entry name" value="WH_DNA-bd_sf"/>
</dbReference>
<feature type="domain" description="HTH lysR-type" evidence="5">
    <location>
        <begin position="1"/>
        <end position="58"/>
    </location>
</feature>
<evidence type="ECO:0000256" key="1">
    <source>
        <dbReference type="ARBA" id="ARBA00009437"/>
    </source>
</evidence>
<dbReference type="GO" id="GO:0003677">
    <property type="term" value="F:DNA binding"/>
    <property type="evidence" value="ECO:0007669"/>
    <property type="project" value="UniProtKB-KW"/>
</dbReference>
<dbReference type="AlphaFoldDB" id="A0A5N0TP78"/>
<dbReference type="Proteomes" id="UP000326838">
    <property type="component" value="Unassembled WGS sequence"/>
</dbReference>
<evidence type="ECO:0000256" key="2">
    <source>
        <dbReference type="ARBA" id="ARBA00023015"/>
    </source>
</evidence>
<dbReference type="Pfam" id="PF00126">
    <property type="entry name" value="HTH_1"/>
    <property type="match status" value="1"/>
</dbReference>
<dbReference type="PRINTS" id="PR00039">
    <property type="entry name" value="HTHLYSR"/>
</dbReference>
<keyword evidence="3" id="KW-0238">DNA-binding</keyword>
<comment type="caution">
    <text evidence="6">The sequence shown here is derived from an EMBL/GenBank/DDBJ whole genome shotgun (WGS) entry which is preliminary data.</text>
</comment>
<evidence type="ECO:0000313" key="7">
    <source>
        <dbReference type="Proteomes" id="UP000326838"/>
    </source>
</evidence>
<name>A0A5N0TP78_9MICO</name>
<dbReference type="GO" id="GO:0032993">
    <property type="term" value="C:protein-DNA complex"/>
    <property type="evidence" value="ECO:0007669"/>
    <property type="project" value="TreeGrafter"/>
</dbReference>
<accession>A0A5N0TP78</accession>
<dbReference type="InterPro" id="IPR005119">
    <property type="entry name" value="LysR_subst-bd"/>
</dbReference>
<keyword evidence="2" id="KW-0805">Transcription regulation</keyword>
<dbReference type="InterPro" id="IPR000847">
    <property type="entry name" value="LysR_HTH_N"/>
</dbReference>
<dbReference type="PANTHER" id="PTHR30346:SF28">
    <property type="entry name" value="HTH-TYPE TRANSCRIPTIONAL REGULATOR CYNR"/>
    <property type="match status" value="1"/>
</dbReference>
<reference evidence="7" key="1">
    <citation type="submission" date="2019-09" db="EMBL/GenBank/DDBJ databases">
        <title>Mumia zhuanghuii sp. nov. isolated from the intestinal contents of plateau pika (Ochotona curzoniae) in the Qinghai-Tibet plateau of China.</title>
        <authorList>
            <person name="Tian Z."/>
        </authorList>
    </citation>
    <scope>NUCLEOTIDE SEQUENCE [LARGE SCALE GENOMIC DNA]</scope>
    <source>
        <strain evidence="7">L-033</strain>
    </source>
</reference>
<gene>
    <name evidence="6" type="ORF">F6B40_00565</name>
</gene>
<sequence>MDLRSLEAVVAVHEFGSFSAAAQSLFLSQPALTRRVAQLERELDVRLFERTARGVYLTDAGQALIGPARRTLNESRSIRGSVASLRDGVRGTLSIVASSAQSNGILGDFLSAFHTALPRVELRVAAAESSVAAADAVAAGEYDIALVEMPVQPALEVLPVVEEEFYALFAGGGITDPAKGIPTMTRDLLEGRTMLHLPLAQFPRQRSVQLWNQLGADPLRHLELADCTLQVSVARSGCAVAVLPRVAALAGWGDGLDIAAPPRAIRRTVGFAWQRTNTSPQVTRFLGLARRLRPSVNAPVSGGATDAAPLPLG</sequence>
<proteinExistence type="inferred from homology"/>
<evidence type="ECO:0000259" key="5">
    <source>
        <dbReference type="PROSITE" id="PS50931"/>
    </source>
</evidence>
<dbReference type="SUPFAM" id="SSF46785">
    <property type="entry name" value="Winged helix' DNA-binding domain"/>
    <property type="match status" value="1"/>
</dbReference>
<dbReference type="CDD" id="cd05466">
    <property type="entry name" value="PBP2_LTTR_substrate"/>
    <property type="match status" value="1"/>
</dbReference>
<dbReference type="GO" id="GO:0003700">
    <property type="term" value="F:DNA-binding transcription factor activity"/>
    <property type="evidence" value="ECO:0007669"/>
    <property type="project" value="InterPro"/>
</dbReference>
<protein>
    <submittedName>
        <fullName evidence="6">LysR family transcriptional regulator</fullName>
    </submittedName>
</protein>
<dbReference type="PANTHER" id="PTHR30346">
    <property type="entry name" value="TRANSCRIPTIONAL DUAL REGULATOR HCAR-RELATED"/>
    <property type="match status" value="1"/>
</dbReference>
<dbReference type="InterPro" id="IPR036388">
    <property type="entry name" value="WH-like_DNA-bd_sf"/>
</dbReference>
<comment type="similarity">
    <text evidence="1">Belongs to the LysR transcriptional regulatory family.</text>
</comment>